<evidence type="ECO:0000259" key="2">
    <source>
        <dbReference type="PROSITE" id="PS51819"/>
    </source>
</evidence>
<dbReference type="InterPro" id="IPR029068">
    <property type="entry name" value="Glyas_Bleomycin-R_OHBP_Dase"/>
</dbReference>
<accession>A0ABV2X6Y3</accession>
<dbReference type="SUPFAM" id="SSF54593">
    <property type="entry name" value="Glyoxalase/Bleomycin resistance protein/Dihydroxybiphenyl dioxygenase"/>
    <property type="match status" value="1"/>
</dbReference>
<dbReference type="Pfam" id="PF13669">
    <property type="entry name" value="Glyoxalase_4"/>
    <property type="match status" value="1"/>
</dbReference>
<comment type="caution">
    <text evidence="3">The sequence shown here is derived from an EMBL/GenBank/DDBJ whole genome shotgun (WGS) entry which is preliminary data.</text>
</comment>
<dbReference type="PANTHER" id="PTHR43048:SF3">
    <property type="entry name" value="METHYLMALONYL-COA EPIMERASE, MITOCHONDRIAL"/>
    <property type="match status" value="1"/>
</dbReference>
<keyword evidence="1" id="KW-0479">Metal-binding</keyword>
<evidence type="ECO:0000313" key="3">
    <source>
        <dbReference type="EMBL" id="MEU2121668.1"/>
    </source>
</evidence>
<organism evidence="3 4">
    <name type="scientific">Nocardia niwae</name>
    <dbReference type="NCBI Taxonomy" id="626084"/>
    <lineage>
        <taxon>Bacteria</taxon>
        <taxon>Bacillati</taxon>
        <taxon>Actinomycetota</taxon>
        <taxon>Actinomycetes</taxon>
        <taxon>Mycobacteriales</taxon>
        <taxon>Nocardiaceae</taxon>
        <taxon>Nocardia</taxon>
    </lineage>
</organism>
<name>A0ABV2X6Y3_9NOCA</name>
<evidence type="ECO:0000313" key="4">
    <source>
        <dbReference type="Proteomes" id="UP001550535"/>
    </source>
</evidence>
<dbReference type="InterPro" id="IPR051785">
    <property type="entry name" value="MMCE/EMCE_epimerase"/>
</dbReference>
<sequence length="147" mass="16415">MNVFQRLHHVCIVVPDMSAAVAYYESIGIGPWHEYPPLTEYIDLKVPDRDAFLNLDYRYSDAVGIQIQLVQPGVAESPQREFLRRTGGGVFHLGFSVENVAESTEQAVRAGMNSWMTGRRADGSGFTYFDSAADAGVTLEIRESKRK</sequence>
<dbReference type="Gene3D" id="3.10.180.10">
    <property type="entry name" value="2,3-Dihydroxybiphenyl 1,2-Dioxygenase, domain 1"/>
    <property type="match status" value="1"/>
</dbReference>
<keyword evidence="4" id="KW-1185">Reference proteome</keyword>
<proteinExistence type="predicted"/>
<protein>
    <submittedName>
        <fullName evidence="3">VOC family protein</fullName>
    </submittedName>
</protein>
<dbReference type="PROSITE" id="PS51819">
    <property type="entry name" value="VOC"/>
    <property type="match status" value="1"/>
</dbReference>
<dbReference type="RefSeq" id="WP_357808559.1">
    <property type="nucleotide sequence ID" value="NZ_JBEYBM010000022.1"/>
</dbReference>
<reference evidence="3 4" key="1">
    <citation type="submission" date="2024-06" db="EMBL/GenBank/DDBJ databases">
        <title>The Natural Products Discovery Center: Release of the First 8490 Sequenced Strains for Exploring Actinobacteria Biosynthetic Diversity.</title>
        <authorList>
            <person name="Kalkreuter E."/>
            <person name="Kautsar S.A."/>
            <person name="Yang D."/>
            <person name="Bader C.D."/>
            <person name="Teijaro C.N."/>
            <person name="Fluegel L."/>
            <person name="Davis C.M."/>
            <person name="Simpson J.R."/>
            <person name="Lauterbach L."/>
            <person name="Steele A.D."/>
            <person name="Gui C."/>
            <person name="Meng S."/>
            <person name="Li G."/>
            <person name="Viehrig K."/>
            <person name="Ye F."/>
            <person name="Su P."/>
            <person name="Kiefer A.F."/>
            <person name="Nichols A."/>
            <person name="Cepeda A.J."/>
            <person name="Yan W."/>
            <person name="Fan B."/>
            <person name="Jiang Y."/>
            <person name="Adhikari A."/>
            <person name="Zheng C.-J."/>
            <person name="Schuster L."/>
            <person name="Cowan T.M."/>
            <person name="Smanski M.J."/>
            <person name="Chevrette M.G."/>
            <person name="De Carvalho L.P.S."/>
            <person name="Shen B."/>
        </authorList>
    </citation>
    <scope>NUCLEOTIDE SEQUENCE [LARGE SCALE GENOMIC DNA]</scope>
    <source>
        <strain evidence="3 4">NPDC019434</strain>
    </source>
</reference>
<evidence type="ECO:0000256" key="1">
    <source>
        <dbReference type="ARBA" id="ARBA00022723"/>
    </source>
</evidence>
<dbReference type="PANTHER" id="PTHR43048">
    <property type="entry name" value="METHYLMALONYL-COA EPIMERASE"/>
    <property type="match status" value="1"/>
</dbReference>
<feature type="domain" description="VOC" evidence="2">
    <location>
        <begin position="6"/>
        <end position="144"/>
    </location>
</feature>
<gene>
    <name evidence="3" type="ORF">ABZ507_07490</name>
</gene>
<dbReference type="EMBL" id="JBEYBR010000013">
    <property type="protein sequence ID" value="MEU2121668.1"/>
    <property type="molecule type" value="Genomic_DNA"/>
</dbReference>
<dbReference type="InterPro" id="IPR037523">
    <property type="entry name" value="VOC_core"/>
</dbReference>
<dbReference type="Proteomes" id="UP001550535">
    <property type="component" value="Unassembled WGS sequence"/>
</dbReference>